<dbReference type="SUPFAM" id="SSF50978">
    <property type="entry name" value="WD40 repeat-like"/>
    <property type="match status" value="2"/>
</dbReference>
<dbReference type="GO" id="GO:0043161">
    <property type="term" value="P:proteasome-mediated ubiquitin-dependent protein catabolic process"/>
    <property type="evidence" value="ECO:0007669"/>
    <property type="project" value="TreeGrafter"/>
</dbReference>
<evidence type="ECO:0000313" key="7">
    <source>
        <dbReference type="EMBL" id="KZP30712.1"/>
    </source>
</evidence>
<dbReference type="PROSITE" id="PS50294">
    <property type="entry name" value="WD_REPEATS_REGION"/>
    <property type="match status" value="8"/>
</dbReference>
<feature type="repeat" description="WD" evidence="4">
    <location>
        <begin position="1066"/>
        <end position="1107"/>
    </location>
</feature>
<protein>
    <recommendedName>
        <fullName evidence="6">Nephrocystin 3-like N-terminal domain-containing protein</fullName>
    </recommendedName>
</protein>
<accession>A0A166TKG2</accession>
<organism evidence="7">
    <name type="scientific">Athelia psychrophila</name>
    <dbReference type="NCBI Taxonomy" id="1759441"/>
    <lineage>
        <taxon>Eukaryota</taxon>
        <taxon>Fungi</taxon>
        <taxon>Dikarya</taxon>
        <taxon>Basidiomycota</taxon>
        <taxon>Agaricomycotina</taxon>
        <taxon>Agaricomycetes</taxon>
        <taxon>Agaricomycetidae</taxon>
        <taxon>Atheliales</taxon>
        <taxon>Atheliaceae</taxon>
        <taxon>Athelia</taxon>
    </lineage>
</organism>
<reference evidence="7" key="1">
    <citation type="journal article" date="2016" name="Mol. Biol. Evol.">
        <title>Comparative Genomics of Early-Diverging Mushroom-Forming Fungi Provides Insights into the Origins of Lignocellulose Decay Capabilities.</title>
        <authorList>
            <person name="Nagy L.G."/>
            <person name="Riley R."/>
            <person name="Tritt A."/>
            <person name="Adam C."/>
            <person name="Daum C."/>
            <person name="Floudas D."/>
            <person name="Sun H."/>
            <person name="Yadav J.S."/>
            <person name="Pangilinan J."/>
            <person name="Larsson K.H."/>
            <person name="Matsuura K."/>
            <person name="Barry K."/>
            <person name="Labutti K."/>
            <person name="Kuo R."/>
            <person name="Ohm R.A."/>
            <person name="Bhattacharya S.S."/>
            <person name="Shirouzu T."/>
            <person name="Yoshinaga Y."/>
            <person name="Martin F.M."/>
            <person name="Grigoriev I.V."/>
            <person name="Hibbett D.S."/>
        </authorList>
    </citation>
    <scope>NUCLEOTIDE SEQUENCE [LARGE SCALE GENOMIC DNA]</scope>
    <source>
        <strain evidence="7">CBS 109695</strain>
    </source>
</reference>
<proteinExistence type="predicted"/>
<feature type="repeat" description="WD" evidence="4">
    <location>
        <begin position="1025"/>
        <end position="1051"/>
    </location>
</feature>
<dbReference type="OrthoDB" id="3027122at2759"/>
<feature type="repeat" description="WD" evidence="4">
    <location>
        <begin position="712"/>
        <end position="753"/>
    </location>
</feature>
<dbReference type="STRING" id="436010.A0A166TKG2"/>
<dbReference type="PANTHER" id="PTHR19849">
    <property type="entry name" value="PHOSPHOLIPASE A-2-ACTIVATING PROTEIN"/>
    <property type="match status" value="1"/>
</dbReference>
<dbReference type="GO" id="GO:0010992">
    <property type="term" value="P:ubiquitin recycling"/>
    <property type="evidence" value="ECO:0007669"/>
    <property type="project" value="TreeGrafter"/>
</dbReference>
<dbReference type="InterPro" id="IPR020472">
    <property type="entry name" value="WD40_PAC1"/>
</dbReference>
<feature type="repeat" description="WD" evidence="4">
    <location>
        <begin position="882"/>
        <end position="923"/>
    </location>
</feature>
<dbReference type="CDD" id="cd00200">
    <property type="entry name" value="WD40"/>
    <property type="match status" value="1"/>
</dbReference>
<name>A0A166TKG2_9AGAM</name>
<gene>
    <name evidence="7" type="ORF">FIBSPDRAFT_1037980</name>
</gene>
<evidence type="ECO:0000259" key="6">
    <source>
        <dbReference type="Pfam" id="PF24883"/>
    </source>
</evidence>
<dbReference type="Pfam" id="PF24883">
    <property type="entry name" value="NPHP3_N"/>
    <property type="match status" value="1"/>
</dbReference>
<evidence type="ECO:0000256" key="1">
    <source>
        <dbReference type="ARBA" id="ARBA00022490"/>
    </source>
</evidence>
<dbReference type="InterPro" id="IPR027417">
    <property type="entry name" value="P-loop_NTPase"/>
</dbReference>
<evidence type="ECO:0000256" key="3">
    <source>
        <dbReference type="ARBA" id="ARBA00022737"/>
    </source>
</evidence>
<evidence type="ECO:0000256" key="5">
    <source>
        <dbReference type="SAM" id="MobiDB-lite"/>
    </source>
</evidence>
<dbReference type="GO" id="GO:0005634">
    <property type="term" value="C:nucleus"/>
    <property type="evidence" value="ECO:0007669"/>
    <property type="project" value="TreeGrafter"/>
</dbReference>
<dbReference type="Pfam" id="PF00400">
    <property type="entry name" value="WD40"/>
    <property type="match status" value="11"/>
</dbReference>
<feature type="domain" description="Nephrocystin 3-like N-terminal" evidence="6">
    <location>
        <begin position="111"/>
        <end position="265"/>
    </location>
</feature>
<feature type="repeat" description="WD" evidence="4">
    <location>
        <begin position="838"/>
        <end position="881"/>
    </location>
</feature>
<dbReference type="EMBL" id="KV417492">
    <property type="protein sequence ID" value="KZP30712.1"/>
    <property type="molecule type" value="Genomic_DNA"/>
</dbReference>
<dbReference type="InterPro" id="IPR056884">
    <property type="entry name" value="NPHP3-like_N"/>
</dbReference>
<feature type="repeat" description="WD" evidence="4">
    <location>
        <begin position="754"/>
        <end position="795"/>
    </location>
</feature>
<feature type="repeat" description="WD" evidence="4">
    <location>
        <begin position="796"/>
        <end position="837"/>
    </location>
</feature>
<dbReference type="InterPro" id="IPR015943">
    <property type="entry name" value="WD40/YVTN_repeat-like_dom_sf"/>
</dbReference>
<dbReference type="GO" id="GO:0005737">
    <property type="term" value="C:cytoplasm"/>
    <property type="evidence" value="ECO:0007669"/>
    <property type="project" value="TreeGrafter"/>
</dbReference>
<keyword evidence="2 4" id="KW-0853">WD repeat</keyword>
<sequence>MSNRPEIPSAVSPERIDGDSFPDQQKSHGPSEGLATEEIHIAPVLTTFNTAYSAGPVNNVNGNISNIYYENTQPAAPDDLDFHLDHAVGGQFDCGARVACTEGTRADVIEEIGAWTDDGPPVFWLDGSAGTGKSTIAFTLARSFNEMGILGASFFCSRDDATCSNHKLIFPSIAYQLARFHPQFGQILADVVRRRPEVIHFDVAYQLQELIVQPLSSIHDFPSGCVVVIDALDECKDESTISVILAALSRHVEKLSPLKIFLTSRPEHNIHLGFSDNVLQGATRRFILHEIRPSTVEADIKTFIMAQLEIVRKEYGIDESWPSGVEVDSLSTLSCELFIFAATTIKLIQDSNYGDPQGQLTRIISSAMPLQYEAASDPLHRLDQLYLQVLMDAHPKPSSVLAKRLMPLLGTIVLLQDPLSLHGIQQLLKHQPGDHFTAKSMRQTLMRLHSIILVPEGDNDIIRTLHPSFFDFITSPERCSIPRLLVDTSQQHTLLLAACLRTMQGLKHNVCELPDPSVLNNEVADLSSRIVKFIPPELQYACRHWGTHLRYAVISENIWVLLQWFCSEQMLFWVEACSLLGDLRNQLVLLDAVQRTLATHGKQGSAAMTLLHDCERLIREFFPVISTAWGHIYDSALTFAPQGSALRRCYSPQIKVIGGPKEWNPCSRIIEGHSSLVLSVVYSPDGTRIASGSDDHTIRLWDAINGAHLNTLKGHTSSVYSVAFAPDGAIIASGSIDETIRLWDAVSGKHLVTLEGHSDSVILVAYSPDGTRIASGSIDRTIRLWHANSGAHLNTLEGHSKGVRSVAFSPDGTIIASGSDDETIRLWDAVSGKHLVTLEGHSDSVISVALAYSPDGTRIASGSIDGNVRLWDAINGKQRKTLKGHRGSVISIAFSPEGTTIVSASTDKTIRLWDAINGKHLVTLEGHSDAVRSVAYCPDGTRIASGSDDKTIRLWIAGQHIKKAPLFLSAFKNALSLAREIIDDQLSDTDTLLVAFSPDAVIVVVDSCGMAPLFDAVSGACLATLTAHSDRVNTVAFSHDGTRMVSGSFDSVRFWDKVNEKTVKMFEGPGCRVVFATFSHDGTRIASGSEDGVVRLWDGISGAHVMTLEGQERVVSLKFSPEGTRIASGSASGIQLWDVLCGTPLVTVKMESHRVLRSLAFSPDGNHLIVAVSDGLEWGLELRALCCDGVVLKGIKSHEASPALWLPFSPEHQDLATDDNSTRQWAQADGLNAKYNYFMQDGWVWLVHPRRRLCWVPVACRGSSFFSRNARIAFGTEYLGIVIIDFSDVFKRSSFHAQVDHRSHQQSSSADVPPIGMMDLPADNLFNELVLCEGSWAETV</sequence>
<dbReference type="Gene3D" id="2.130.10.10">
    <property type="entry name" value="YVTN repeat-like/Quinoprotein amine dehydrogenase"/>
    <property type="match status" value="5"/>
</dbReference>
<feature type="region of interest" description="Disordered" evidence="5">
    <location>
        <begin position="1"/>
        <end position="33"/>
    </location>
</feature>
<dbReference type="InterPro" id="IPR001680">
    <property type="entry name" value="WD40_rpt"/>
</dbReference>
<keyword evidence="1" id="KW-0963">Cytoplasm</keyword>
<keyword evidence="3" id="KW-0677">Repeat</keyword>
<dbReference type="InterPro" id="IPR036322">
    <property type="entry name" value="WD40_repeat_dom_sf"/>
</dbReference>
<evidence type="ECO:0000256" key="2">
    <source>
        <dbReference type="ARBA" id="ARBA00022574"/>
    </source>
</evidence>
<dbReference type="Gene3D" id="3.40.50.300">
    <property type="entry name" value="P-loop containing nucleotide triphosphate hydrolases"/>
    <property type="match status" value="1"/>
</dbReference>
<dbReference type="PROSITE" id="PS50082">
    <property type="entry name" value="WD_REPEATS_2"/>
    <property type="match status" value="9"/>
</dbReference>
<dbReference type="PANTHER" id="PTHR19849:SF0">
    <property type="entry name" value="PHOSPHOLIPASE A-2-ACTIVATING PROTEIN"/>
    <property type="match status" value="1"/>
</dbReference>
<dbReference type="SUPFAM" id="SSF52540">
    <property type="entry name" value="P-loop containing nucleoside triphosphate hydrolases"/>
    <property type="match status" value="1"/>
</dbReference>
<dbReference type="GO" id="GO:0043130">
    <property type="term" value="F:ubiquitin binding"/>
    <property type="evidence" value="ECO:0007669"/>
    <property type="project" value="TreeGrafter"/>
</dbReference>
<feature type="repeat" description="WD" evidence="4">
    <location>
        <begin position="924"/>
        <end position="955"/>
    </location>
</feature>
<dbReference type="SMART" id="SM00320">
    <property type="entry name" value="WD40"/>
    <property type="match status" value="11"/>
</dbReference>
<dbReference type="PRINTS" id="PR00320">
    <property type="entry name" value="GPROTEINBRPT"/>
</dbReference>
<feature type="repeat" description="WD" evidence="4">
    <location>
        <begin position="670"/>
        <end position="711"/>
    </location>
</feature>
<evidence type="ECO:0000256" key="4">
    <source>
        <dbReference type="PROSITE-ProRule" id="PRU00221"/>
    </source>
</evidence>